<evidence type="ECO:0000313" key="4">
    <source>
        <dbReference type="Proteomes" id="UP000002059"/>
    </source>
</evidence>
<dbReference type="EMBL" id="KN293995">
    <property type="protein sequence ID" value="EEH39935.1"/>
    <property type="molecule type" value="Genomic_DNA"/>
</dbReference>
<feature type="compositionally biased region" description="Polar residues" evidence="2">
    <location>
        <begin position="1"/>
        <end position="10"/>
    </location>
</feature>
<name>C1GUC9_PARBA</name>
<evidence type="ECO:0000256" key="2">
    <source>
        <dbReference type="SAM" id="MobiDB-lite"/>
    </source>
</evidence>
<evidence type="ECO:0000256" key="1">
    <source>
        <dbReference type="SAM" id="Coils"/>
    </source>
</evidence>
<dbReference type="VEuPathDB" id="FungiDB:PAAG_02124"/>
<organism evidence="3 4">
    <name type="scientific">Paracoccidioides lutzii (strain ATCC MYA-826 / Pb01)</name>
    <name type="common">Paracoccidioides brasiliensis</name>
    <dbReference type="NCBI Taxonomy" id="502779"/>
    <lineage>
        <taxon>Eukaryota</taxon>
        <taxon>Fungi</taxon>
        <taxon>Dikarya</taxon>
        <taxon>Ascomycota</taxon>
        <taxon>Pezizomycotina</taxon>
        <taxon>Eurotiomycetes</taxon>
        <taxon>Eurotiomycetidae</taxon>
        <taxon>Onygenales</taxon>
        <taxon>Ajellomycetaceae</taxon>
        <taxon>Paracoccidioides</taxon>
    </lineage>
</organism>
<proteinExistence type="predicted"/>
<accession>C1GUC9</accession>
<feature type="region of interest" description="Disordered" evidence="2">
    <location>
        <begin position="1"/>
        <end position="44"/>
    </location>
</feature>
<reference evidence="3 4" key="1">
    <citation type="journal article" date="2011" name="PLoS Genet.">
        <title>Comparative genomic analysis of human fungal pathogens causing paracoccidioidomycosis.</title>
        <authorList>
            <person name="Desjardins C.A."/>
            <person name="Champion M.D."/>
            <person name="Holder J.W."/>
            <person name="Muszewska A."/>
            <person name="Goldberg J."/>
            <person name="Bailao A.M."/>
            <person name="Brigido M.M."/>
            <person name="Ferreira M.E."/>
            <person name="Garcia A.M."/>
            <person name="Grynberg M."/>
            <person name="Gujja S."/>
            <person name="Heiman D.I."/>
            <person name="Henn M.R."/>
            <person name="Kodira C.D."/>
            <person name="Leon-Narvaez H."/>
            <person name="Longo L.V."/>
            <person name="Ma L.J."/>
            <person name="Malavazi I."/>
            <person name="Matsuo A.L."/>
            <person name="Morais F.V."/>
            <person name="Pereira M."/>
            <person name="Rodriguez-Brito S."/>
            <person name="Sakthikumar S."/>
            <person name="Salem-Izacc S.M."/>
            <person name="Sykes S.M."/>
            <person name="Teixeira M.M."/>
            <person name="Vallejo M.C."/>
            <person name="Walter M.E."/>
            <person name="Yandava C."/>
            <person name="Young S."/>
            <person name="Zeng Q."/>
            <person name="Zucker J."/>
            <person name="Felipe M.S."/>
            <person name="Goldman G.H."/>
            <person name="Haas B.J."/>
            <person name="McEwen J.G."/>
            <person name="Nino-Vega G."/>
            <person name="Puccia R."/>
            <person name="San-Blas G."/>
            <person name="Soares C.M."/>
            <person name="Birren B.W."/>
            <person name="Cuomo C.A."/>
        </authorList>
    </citation>
    <scope>NUCLEOTIDE SEQUENCE [LARGE SCALE GENOMIC DNA]</scope>
    <source>
        <strain evidence="4">ATCC MYA-826 / Pb01</strain>
    </source>
</reference>
<keyword evidence="4" id="KW-1185">Reference proteome</keyword>
<dbReference type="GeneID" id="9099381"/>
<feature type="region of interest" description="Disordered" evidence="2">
    <location>
        <begin position="510"/>
        <end position="535"/>
    </location>
</feature>
<dbReference type="PANTHER" id="PTHR42041:SF1">
    <property type="entry name" value="DNA ENDONUCLEASE ACTIVATOR CTP1 C-TERMINAL DOMAIN-CONTAINING PROTEIN"/>
    <property type="match status" value="1"/>
</dbReference>
<dbReference type="KEGG" id="pbl:PAAG_02124"/>
<dbReference type="OMA" id="CSCRIAE"/>
<dbReference type="HOGENOM" id="CLU_395924_0_0_1"/>
<dbReference type="RefSeq" id="XP_002796236.1">
    <property type="nucleotide sequence ID" value="XM_002796190.1"/>
</dbReference>
<protein>
    <submittedName>
        <fullName evidence="3">Uncharacterized protein</fullName>
    </submittedName>
</protein>
<feature type="compositionally biased region" description="Polar residues" evidence="2">
    <location>
        <begin position="609"/>
        <end position="622"/>
    </location>
</feature>
<dbReference type="Proteomes" id="UP000002059">
    <property type="component" value="Partially assembled WGS sequence"/>
</dbReference>
<dbReference type="OrthoDB" id="4495335at2759"/>
<keyword evidence="1" id="KW-0175">Coiled coil</keyword>
<sequence>MLSESTNNPPRSDVLPSAMESIPLKVQQSSGTPLRPVSPDRINQQKMNGAPLHALELSPLQQKHMRTNSDVQAKVAFLNNLSRASTPAHSHPSSTTSAALHRAILGREEAEASLQATMVELSEANLRERKVSERLESLMEELHSLKERQAHERAVFEKEVRRARKEAFRAGSALVKAQEELKSSRGEVKALKEEVRCEREAKEKATQEASERAYALAGLTEELEILKEKNRSFEPDNQSDILEARAEEMREPSNPRTPLAERDMGICSPKSIRLKRDQMLESGHLSNRTSGINQITSPRIGSPLKIKTLRRTSSKENEDPELSTENDCLLRELKEGIEWEKRLRLKAEDMVHFLKMECQFHRCSCRLAEMQGVKYIHDTEWENMNRTTEEKGAHLFPNNPGPSQEVETRNQRPSPIPRPPSTDFANDTIPTELQATEPEMAFCPHTGTFKAVSPSKTQNNPGAERSVHQQIISREHSPLPAIFQCYKTPEIEMKELRQLEQQMELPHQVHYPPHPIAQQSPQPPAPLEPASSSRSFPRNLHIETAQFPARVEHADARTPNMSESVTVSATKTVPIQPDDYISNANCPILGTPITREEALAQIRARRNRAQSLKRSASANDAPSRSFSRSRSRIANSSTTPMSGSRRTPGMETMTGSRPASRVVKRDFSAPIGSRY</sequence>
<gene>
    <name evidence="3" type="ORF">PAAG_02124</name>
</gene>
<feature type="compositionally biased region" description="Low complexity" evidence="2">
    <location>
        <begin position="623"/>
        <end position="637"/>
    </location>
</feature>
<dbReference type="STRING" id="502779.C1GUC9"/>
<feature type="region of interest" description="Disordered" evidence="2">
    <location>
        <begin position="605"/>
        <end position="675"/>
    </location>
</feature>
<feature type="region of interest" description="Disordered" evidence="2">
    <location>
        <begin position="391"/>
        <end position="426"/>
    </location>
</feature>
<dbReference type="PANTHER" id="PTHR42041">
    <property type="entry name" value="DNA ENDONUCLEASE ACTIVATOR CTP1 C-TERMINAL DOMAIN-CONTAINING PROTEIN"/>
    <property type="match status" value="1"/>
</dbReference>
<evidence type="ECO:0000313" key="3">
    <source>
        <dbReference type="EMBL" id="EEH39935.1"/>
    </source>
</evidence>
<dbReference type="AlphaFoldDB" id="C1GUC9"/>
<dbReference type="eggNOG" id="ENOG502RY7V">
    <property type="taxonomic scope" value="Eukaryota"/>
</dbReference>
<feature type="coiled-coil region" evidence="1">
    <location>
        <begin position="107"/>
        <end position="212"/>
    </location>
</feature>